<protein>
    <submittedName>
        <fullName evidence="3 5">Zinc finger C2H2 type</fullName>
    </submittedName>
</protein>
<keyword evidence="1" id="KW-0862">Zinc</keyword>
<proteinExistence type="predicted"/>
<dbReference type="WBParaSite" id="EgrG_001113200">
    <property type="protein sequence ID" value="EgrG_001113200"/>
    <property type="gene ID" value="EgrG_001113200"/>
</dbReference>
<sequence length="128" mass="14782">MDTCPCSLCSMSFNSPTIFRAHMKRSHRVTIPGYCPFYCIKNSRITMPALSAQYVLIGLNYFSSTILPTTLFRIQRIQDYAITVRNAIRIFRHGINYKSTWVYIIFVCGTGYSDEMRQNACLLTKPFL</sequence>
<keyword evidence="1" id="KW-0863">Zinc-finger</keyword>
<reference evidence="3 4" key="1">
    <citation type="journal article" date="2013" name="Nature">
        <title>The genomes of four tapeworm species reveal adaptations to parasitism.</title>
        <authorList>
            <person name="Tsai I.J."/>
            <person name="Zarowiecki M."/>
            <person name="Holroyd N."/>
            <person name="Garciarrubio A."/>
            <person name="Sanchez-Flores A."/>
            <person name="Brooks K.L."/>
            <person name="Tracey A."/>
            <person name="Bobes R.J."/>
            <person name="Fragoso G."/>
            <person name="Sciutto E."/>
            <person name="Aslett M."/>
            <person name="Beasley H."/>
            <person name="Bennett H.M."/>
            <person name="Cai J."/>
            <person name="Camicia F."/>
            <person name="Clark R."/>
            <person name="Cucher M."/>
            <person name="De Silva N."/>
            <person name="Day T.A."/>
            <person name="Deplazes P."/>
            <person name="Estrada K."/>
            <person name="Fernandez C."/>
            <person name="Holland P.W."/>
            <person name="Hou J."/>
            <person name="Hu S."/>
            <person name="Huckvale T."/>
            <person name="Hung S.S."/>
            <person name="Kamenetzky L."/>
            <person name="Keane J.A."/>
            <person name="Kiss F."/>
            <person name="Koziol U."/>
            <person name="Lambert O."/>
            <person name="Liu K."/>
            <person name="Luo X."/>
            <person name="Luo Y."/>
            <person name="Macchiaroli N."/>
            <person name="Nichol S."/>
            <person name="Paps J."/>
            <person name="Parkinson J."/>
            <person name="Pouchkina-Stantcheva N."/>
            <person name="Riddiford N."/>
            <person name="Rosenzvit M."/>
            <person name="Salinas G."/>
            <person name="Wasmuth J.D."/>
            <person name="Zamanian M."/>
            <person name="Zheng Y."/>
            <person name="Cai X."/>
            <person name="Soberon X."/>
            <person name="Olson P.D."/>
            <person name="Laclette J.P."/>
            <person name="Brehm K."/>
            <person name="Berriman M."/>
            <person name="Garciarrubio A."/>
            <person name="Bobes R.J."/>
            <person name="Fragoso G."/>
            <person name="Sanchez-Flores A."/>
            <person name="Estrada K."/>
            <person name="Cevallos M.A."/>
            <person name="Morett E."/>
            <person name="Gonzalez V."/>
            <person name="Portillo T."/>
            <person name="Ochoa-Leyva A."/>
            <person name="Jose M.V."/>
            <person name="Sciutto E."/>
            <person name="Landa A."/>
            <person name="Jimenez L."/>
            <person name="Valdes V."/>
            <person name="Carrero J.C."/>
            <person name="Larralde C."/>
            <person name="Morales-Montor J."/>
            <person name="Limon-Lason J."/>
            <person name="Soberon X."/>
            <person name="Laclette J.P."/>
        </authorList>
    </citation>
    <scope>NUCLEOTIDE SEQUENCE [LARGE SCALE GENOMIC DNA]</scope>
</reference>
<accession>A0A068WKZ6</accession>
<dbReference type="GO" id="GO:0008270">
    <property type="term" value="F:zinc ion binding"/>
    <property type="evidence" value="ECO:0007669"/>
    <property type="project" value="UniProtKB-KW"/>
</dbReference>
<dbReference type="AlphaFoldDB" id="A0A068WKZ6"/>
<evidence type="ECO:0000313" key="3">
    <source>
        <dbReference type="EMBL" id="CDS20461.1"/>
    </source>
</evidence>
<dbReference type="Proteomes" id="UP000492820">
    <property type="component" value="Unassembled WGS sequence"/>
</dbReference>
<dbReference type="PROSITE" id="PS00028">
    <property type="entry name" value="ZINC_FINGER_C2H2_1"/>
    <property type="match status" value="1"/>
</dbReference>
<evidence type="ECO:0000313" key="4">
    <source>
        <dbReference type="Proteomes" id="UP000492820"/>
    </source>
</evidence>
<reference evidence="3" key="2">
    <citation type="submission" date="2014-06" db="EMBL/GenBank/DDBJ databases">
        <authorList>
            <person name="Aslett M."/>
        </authorList>
    </citation>
    <scope>NUCLEOTIDE SEQUENCE</scope>
</reference>
<organism evidence="3">
    <name type="scientific">Echinococcus granulosus</name>
    <name type="common">Hydatid tapeworm</name>
    <dbReference type="NCBI Taxonomy" id="6210"/>
    <lineage>
        <taxon>Eukaryota</taxon>
        <taxon>Metazoa</taxon>
        <taxon>Spiralia</taxon>
        <taxon>Lophotrochozoa</taxon>
        <taxon>Platyhelminthes</taxon>
        <taxon>Cestoda</taxon>
        <taxon>Eucestoda</taxon>
        <taxon>Cyclophyllidea</taxon>
        <taxon>Taeniidae</taxon>
        <taxon>Echinococcus</taxon>
        <taxon>Echinococcus granulosus group</taxon>
    </lineage>
</organism>
<dbReference type="InterPro" id="IPR013087">
    <property type="entry name" value="Znf_C2H2_type"/>
</dbReference>
<feature type="domain" description="C2H2-type" evidence="2">
    <location>
        <begin position="4"/>
        <end position="32"/>
    </location>
</feature>
<name>A0A068WKZ6_ECHGR</name>
<evidence type="ECO:0000259" key="2">
    <source>
        <dbReference type="PROSITE" id="PS50157"/>
    </source>
</evidence>
<gene>
    <name evidence="3" type="ORF">EgrG_001113200</name>
</gene>
<keyword evidence="1" id="KW-0479">Metal-binding</keyword>
<evidence type="ECO:0000256" key="1">
    <source>
        <dbReference type="PROSITE-ProRule" id="PRU00042"/>
    </source>
</evidence>
<dbReference type="EMBL" id="LK028581">
    <property type="protein sequence ID" value="CDS20461.1"/>
    <property type="molecule type" value="Genomic_DNA"/>
</dbReference>
<dbReference type="PROSITE" id="PS50157">
    <property type="entry name" value="ZINC_FINGER_C2H2_2"/>
    <property type="match status" value="1"/>
</dbReference>
<reference evidence="5" key="3">
    <citation type="submission" date="2020-10" db="UniProtKB">
        <authorList>
            <consortium name="WormBaseParasite"/>
        </authorList>
    </citation>
    <scope>IDENTIFICATION</scope>
</reference>
<evidence type="ECO:0000313" key="5">
    <source>
        <dbReference type="WBParaSite" id="EgrG_001113200"/>
    </source>
</evidence>